<proteinExistence type="predicted"/>
<sequence length="58" mass="6646">MVYVIPGSVREHSIDEMRLDIRGVRCISSKTARIARWSFVLEIPSNFLVVNVGVDEQR</sequence>
<dbReference type="AlphaFoldDB" id="A0A6J6VAB5"/>
<gene>
    <name evidence="1" type="ORF">UFOPK2925_00119</name>
</gene>
<accession>A0A6J6VAB5</accession>
<name>A0A6J6VAB5_9ZZZZ</name>
<protein>
    <submittedName>
        <fullName evidence="1">Unannotated protein</fullName>
    </submittedName>
</protein>
<organism evidence="1">
    <name type="scientific">freshwater metagenome</name>
    <dbReference type="NCBI Taxonomy" id="449393"/>
    <lineage>
        <taxon>unclassified sequences</taxon>
        <taxon>metagenomes</taxon>
        <taxon>ecological metagenomes</taxon>
    </lineage>
</organism>
<reference evidence="1" key="1">
    <citation type="submission" date="2020-05" db="EMBL/GenBank/DDBJ databases">
        <authorList>
            <person name="Chiriac C."/>
            <person name="Salcher M."/>
            <person name="Ghai R."/>
            <person name="Kavagutti S V."/>
        </authorList>
    </citation>
    <scope>NUCLEOTIDE SEQUENCE</scope>
</reference>
<dbReference type="EMBL" id="CAEZZU010000006">
    <property type="protein sequence ID" value="CAB4768199.1"/>
    <property type="molecule type" value="Genomic_DNA"/>
</dbReference>
<evidence type="ECO:0000313" key="1">
    <source>
        <dbReference type="EMBL" id="CAB4768199.1"/>
    </source>
</evidence>